<protein>
    <recommendedName>
        <fullName evidence="6">Aquaporin</fullName>
    </recommendedName>
</protein>
<evidence type="ECO:0000313" key="8">
    <source>
        <dbReference type="EMBL" id="KAH0623956.1"/>
    </source>
</evidence>
<keyword evidence="7" id="KW-0813">Transport</keyword>
<dbReference type="InterPro" id="IPR016697">
    <property type="entry name" value="Aquaporin_11/12"/>
</dbReference>
<dbReference type="InterPro" id="IPR023265">
    <property type="entry name" value="Aquaporin_12"/>
</dbReference>
<dbReference type="SUPFAM" id="SSF81338">
    <property type="entry name" value="Aquaporin-like"/>
    <property type="match status" value="1"/>
</dbReference>
<keyword evidence="3 6" id="KW-0812">Transmembrane</keyword>
<keyword evidence="5 6" id="KW-0472">Membrane</keyword>
<accession>A0ABQ7T378</accession>
<evidence type="ECO:0000256" key="2">
    <source>
        <dbReference type="ARBA" id="ARBA00005900"/>
    </source>
</evidence>
<evidence type="ECO:0000256" key="6">
    <source>
        <dbReference type="PIRNR" id="PIRNR017529"/>
    </source>
</evidence>
<dbReference type="PRINTS" id="PR00783">
    <property type="entry name" value="MINTRINSICP"/>
</dbReference>
<dbReference type="PANTHER" id="PTHR21191:SF8">
    <property type="entry name" value="AQUAPORIN-12A-RELATED"/>
    <property type="match status" value="1"/>
</dbReference>
<dbReference type="PRINTS" id="PR02025">
    <property type="entry name" value="AQUAPORIN12"/>
</dbReference>
<evidence type="ECO:0000256" key="7">
    <source>
        <dbReference type="RuleBase" id="RU000477"/>
    </source>
</evidence>
<evidence type="ECO:0000256" key="5">
    <source>
        <dbReference type="ARBA" id="ARBA00023136"/>
    </source>
</evidence>
<organism evidence="8 9">
    <name type="scientific">Phrynosoma platyrhinos</name>
    <name type="common">Desert horned lizard</name>
    <dbReference type="NCBI Taxonomy" id="52577"/>
    <lineage>
        <taxon>Eukaryota</taxon>
        <taxon>Metazoa</taxon>
        <taxon>Chordata</taxon>
        <taxon>Craniata</taxon>
        <taxon>Vertebrata</taxon>
        <taxon>Euteleostomi</taxon>
        <taxon>Lepidosauria</taxon>
        <taxon>Squamata</taxon>
        <taxon>Bifurcata</taxon>
        <taxon>Unidentata</taxon>
        <taxon>Episquamata</taxon>
        <taxon>Toxicofera</taxon>
        <taxon>Iguania</taxon>
        <taxon>Phrynosomatidae</taxon>
        <taxon>Phrynosomatinae</taxon>
        <taxon>Phrynosoma</taxon>
    </lineage>
</organism>
<dbReference type="EMBL" id="JAIPUX010001880">
    <property type="protein sequence ID" value="KAH0623956.1"/>
    <property type="molecule type" value="Genomic_DNA"/>
</dbReference>
<evidence type="ECO:0000313" key="9">
    <source>
        <dbReference type="Proteomes" id="UP000826234"/>
    </source>
</evidence>
<feature type="transmembrane region" description="Helical" evidence="6">
    <location>
        <begin position="60"/>
        <end position="82"/>
    </location>
</feature>
<evidence type="ECO:0000256" key="4">
    <source>
        <dbReference type="ARBA" id="ARBA00022989"/>
    </source>
</evidence>
<comment type="subcellular location">
    <subcellularLocation>
        <location evidence="1">Membrane</location>
        <topology evidence="1">Multi-pass membrane protein</topology>
    </subcellularLocation>
</comment>
<reference evidence="8 9" key="1">
    <citation type="journal article" date="2022" name="Gigascience">
        <title>A chromosome-level genome assembly and annotation of the desert horned lizard, Phrynosoma platyrhinos, provides insight into chromosomal rearrangements among reptiles.</title>
        <authorList>
            <person name="Koochekian N."/>
            <person name="Ascanio A."/>
            <person name="Farleigh K."/>
            <person name="Card D.C."/>
            <person name="Schield D.R."/>
            <person name="Castoe T.A."/>
            <person name="Jezkova T."/>
        </authorList>
    </citation>
    <scope>NUCLEOTIDE SEQUENCE [LARGE SCALE GENOMIC DNA]</scope>
    <source>
        <strain evidence="8">NK-2021</strain>
    </source>
</reference>
<feature type="transmembrane region" description="Helical" evidence="6">
    <location>
        <begin position="231"/>
        <end position="250"/>
    </location>
</feature>
<comment type="caution">
    <text evidence="8">The sequence shown here is derived from an EMBL/GenBank/DDBJ whole genome shotgun (WGS) entry which is preliminary data.</text>
</comment>
<evidence type="ECO:0000256" key="3">
    <source>
        <dbReference type="ARBA" id="ARBA00022692"/>
    </source>
</evidence>
<proteinExistence type="inferred from homology"/>
<gene>
    <name evidence="8" type="ORF">JD844_007183</name>
</gene>
<dbReference type="PANTHER" id="PTHR21191">
    <property type="entry name" value="AQUAPORIN"/>
    <property type="match status" value="1"/>
</dbReference>
<feature type="transmembrane region" description="Helical" evidence="6">
    <location>
        <begin position="6"/>
        <end position="21"/>
    </location>
</feature>
<dbReference type="Pfam" id="PF00230">
    <property type="entry name" value="MIP"/>
    <property type="match status" value="1"/>
</dbReference>
<comment type="caution">
    <text evidence="6">Lacks conserved residue(s) required for the propagation of feature annotation.</text>
</comment>
<dbReference type="Gene3D" id="1.20.1080.10">
    <property type="entry name" value="Glycerol uptake facilitator protein"/>
    <property type="match status" value="1"/>
</dbReference>
<keyword evidence="9" id="KW-1185">Reference proteome</keyword>
<dbReference type="InterPro" id="IPR000425">
    <property type="entry name" value="MIP"/>
</dbReference>
<dbReference type="InterPro" id="IPR023271">
    <property type="entry name" value="Aquaporin-like"/>
</dbReference>
<sequence>MAGLNVSIAFFFFTVSLCEMIRKLSKRIFPPKVYICLASELMSAFQLCACYLELKMLREIGPWGGGFGPDVSLTLLFLLFLIHGASFDGASANPSISLQEFLALDSSFGATVTKVLAQFIGMEAASTFTKQYWSRELTDFHMIQNLMAQDCSSSLYTSVSHGIFVEATCSFFFQLVILRFQASSSMYRITIVALTVTALAHAAAPLTGAFFNPALAFAVTFSCSGNSLLEYMQVYWLAPITGMLIAFFMYQGNIPRIFQKNLLYSIKNKYRIPKGKVNPSASTSIKERWIKTERTISCSERTE</sequence>
<feature type="transmembrane region" description="Helical" evidence="6">
    <location>
        <begin position="189"/>
        <end position="211"/>
    </location>
</feature>
<keyword evidence="4 6" id="KW-1133">Transmembrane helix</keyword>
<dbReference type="PIRSF" id="PIRSF017529">
    <property type="entry name" value="Aquaporin_11/12"/>
    <property type="match status" value="1"/>
</dbReference>
<dbReference type="Proteomes" id="UP000826234">
    <property type="component" value="Unassembled WGS sequence"/>
</dbReference>
<dbReference type="InterPro" id="IPR051883">
    <property type="entry name" value="AQP11/12_channel"/>
</dbReference>
<comment type="similarity">
    <text evidence="2">Belongs to the MIP/aquaporin (TC 1.A.8) family. AQP11/AQP12 subfamily.</text>
</comment>
<name>A0ABQ7T378_PHRPL</name>
<evidence type="ECO:0000256" key="1">
    <source>
        <dbReference type="ARBA" id="ARBA00004141"/>
    </source>
</evidence>